<comment type="similarity">
    <text evidence="4">Belongs to the SIMIBI class G3E GTPase family. ZNG1 subfamily.</text>
</comment>
<name>A0A2T4UCD8_9ACTN</name>
<evidence type="ECO:0000256" key="2">
    <source>
        <dbReference type="ARBA" id="ARBA00022801"/>
    </source>
</evidence>
<evidence type="ECO:0000256" key="6">
    <source>
        <dbReference type="SAM" id="MobiDB-lite"/>
    </source>
</evidence>
<evidence type="ECO:0000256" key="1">
    <source>
        <dbReference type="ARBA" id="ARBA00022741"/>
    </source>
</evidence>
<comment type="caution">
    <text evidence="8">The sequence shown here is derived from an EMBL/GenBank/DDBJ whole genome shotgun (WGS) entry which is preliminary data.</text>
</comment>
<reference evidence="8 9" key="1">
    <citation type="submission" date="2018-03" db="EMBL/GenBank/DDBJ databases">
        <title>Aquarubrobacter algicola gen. nov., sp. nov., a novel actinobacterium isolated from shallow eutrophic lake during the end of cyanobacterial harmful algal blooms.</title>
        <authorList>
            <person name="Chun S.J."/>
        </authorList>
    </citation>
    <scope>NUCLEOTIDE SEQUENCE [LARGE SCALE GENOMIC DNA]</scope>
    <source>
        <strain evidence="8 9">Seoho-28</strain>
    </source>
</reference>
<keyword evidence="9" id="KW-1185">Reference proteome</keyword>
<feature type="domain" description="CobW C-terminal" evidence="7">
    <location>
        <begin position="232"/>
        <end position="322"/>
    </location>
</feature>
<dbReference type="Proteomes" id="UP000240739">
    <property type="component" value="Unassembled WGS sequence"/>
</dbReference>
<dbReference type="PANTHER" id="PTHR13748:SF62">
    <property type="entry name" value="COBW DOMAIN-CONTAINING PROTEIN"/>
    <property type="match status" value="1"/>
</dbReference>
<dbReference type="AlphaFoldDB" id="A0A2T4UCD8"/>
<gene>
    <name evidence="8" type="ORF">C7Y72_20060</name>
</gene>
<protein>
    <recommendedName>
        <fullName evidence="7">CobW C-terminal domain-containing protein</fullName>
    </recommendedName>
</protein>
<dbReference type="Gene3D" id="3.30.1220.10">
    <property type="entry name" value="CobW-like, C-terminal domain"/>
    <property type="match status" value="1"/>
</dbReference>
<evidence type="ECO:0000259" key="7">
    <source>
        <dbReference type="SMART" id="SM00833"/>
    </source>
</evidence>
<dbReference type="Pfam" id="PF07683">
    <property type="entry name" value="CobW_C"/>
    <property type="match status" value="1"/>
</dbReference>
<proteinExistence type="inferred from homology"/>
<dbReference type="InterPro" id="IPR051316">
    <property type="entry name" value="Zinc-reg_GTPase_activator"/>
</dbReference>
<dbReference type="SUPFAM" id="SSF52540">
    <property type="entry name" value="P-loop containing nucleoside triphosphate hydrolases"/>
    <property type="match status" value="1"/>
</dbReference>
<organism evidence="8 9">
    <name type="scientific">Paraconexibacter algicola</name>
    <dbReference type="NCBI Taxonomy" id="2133960"/>
    <lineage>
        <taxon>Bacteria</taxon>
        <taxon>Bacillati</taxon>
        <taxon>Actinomycetota</taxon>
        <taxon>Thermoleophilia</taxon>
        <taxon>Solirubrobacterales</taxon>
        <taxon>Paraconexibacteraceae</taxon>
        <taxon>Paraconexibacter</taxon>
    </lineage>
</organism>
<dbReference type="InterPro" id="IPR011629">
    <property type="entry name" value="CobW-like_C"/>
</dbReference>
<dbReference type="GO" id="GO:0000166">
    <property type="term" value="F:nucleotide binding"/>
    <property type="evidence" value="ECO:0007669"/>
    <property type="project" value="UniProtKB-KW"/>
</dbReference>
<dbReference type="Pfam" id="PF02492">
    <property type="entry name" value="cobW"/>
    <property type="match status" value="1"/>
</dbReference>
<dbReference type="CDD" id="cd03112">
    <property type="entry name" value="CobW-like"/>
    <property type="match status" value="1"/>
</dbReference>
<feature type="compositionally biased region" description="Low complexity" evidence="6">
    <location>
        <begin position="213"/>
        <end position="227"/>
    </location>
</feature>
<dbReference type="PANTHER" id="PTHR13748">
    <property type="entry name" value="COBW-RELATED"/>
    <property type="match status" value="1"/>
</dbReference>
<dbReference type="InterPro" id="IPR036627">
    <property type="entry name" value="CobW-likC_sf"/>
</dbReference>
<evidence type="ECO:0000256" key="4">
    <source>
        <dbReference type="ARBA" id="ARBA00034320"/>
    </source>
</evidence>
<dbReference type="Gene3D" id="3.40.50.300">
    <property type="entry name" value="P-loop containing nucleotide triphosphate hydrolases"/>
    <property type="match status" value="1"/>
</dbReference>
<keyword evidence="3" id="KW-0143">Chaperone</keyword>
<dbReference type="EMBL" id="PYYB01000004">
    <property type="protein sequence ID" value="PTL54876.1"/>
    <property type="molecule type" value="Genomic_DNA"/>
</dbReference>
<accession>A0A2T4UCD8</accession>
<dbReference type="SMART" id="SM00833">
    <property type="entry name" value="CobW_C"/>
    <property type="match status" value="1"/>
</dbReference>
<comment type="catalytic activity">
    <reaction evidence="5">
        <text>GTP + H2O = GDP + phosphate + H(+)</text>
        <dbReference type="Rhea" id="RHEA:19669"/>
        <dbReference type="ChEBI" id="CHEBI:15377"/>
        <dbReference type="ChEBI" id="CHEBI:15378"/>
        <dbReference type="ChEBI" id="CHEBI:37565"/>
        <dbReference type="ChEBI" id="CHEBI:43474"/>
        <dbReference type="ChEBI" id="CHEBI:58189"/>
    </reaction>
    <physiologicalReaction direction="left-to-right" evidence="5">
        <dbReference type="Rhea" id="RHEA:19670"/>
    </physiologicalReaction>
</comment>
<evidence type="ECO:0000313" key="8">
    <source>
        <dbReference type="EMBL" id="PTL54876.1"/>
    </source>
</evidence>
<keyword evidence="1" id="KW-0547">Nucleotide-binding</keyword>
<dbReference type="InterPro" id="IPR027417">
    <property type="entry name" value="P-loop_NTPase"/>
</dbReference>
<evidence type="ECO:0000256" key="5">
    <source>
        <dbReference type="ARBA" id="ARBA00049117"/>
    </source>
</evidence>
<sequence length="345" mass="35186">MMRRCLIMGSVASTRPLPALLLTGFLGAGKTTALNALMAARPDLRVGVIENEAGAEGVDSDLLQGAARVVEIAGGCACCTVRGALSSALELLAERTDELDLVVVEASGIADPVPIAQAFQVPAVRGAIRIAATVCVVDVPAVAAADLLPHVWGRQLRFADQVLLTKADRVSGPRLAAVRRRVREHAPHAGFVAGLDDPAVLAPGATGAPPVIDAPRASDPSASSAAGDGHGFAAHALRVATPLDAHRLEIWVREAVRRPGVLRVKGVVAVRGRRRPVVVQGTPQGVALAEARGPVSARGSRLVVIGTDLDPVALQAELDGCAGARPDRAPGAGQATTVSAPGVSA</sequence>
<dbReference type="GO" id="GO:0016787">
    <property type="term" value="F:hydrolase activity"/>
    <property type="evidence" value="ECO:0007669"/>
    <property type="project" value="UniProtKB-KW"/>
</dbReference>
<dbReference type="SUPFAM" id="SSF90002">
    <property type="entry name" value="Hypothetical protein YjiA, C-terminal domain"/>
    <property type="match status" value="1"/>
</dbReference>
<dbReference type="GO" id="GO:0005737">
    <property type="term" value="C:cytoplasm"/>
    <property type="evidence" value="ECO:0007669"/>
    <property type="project" value="TreeGrafter"/>
</dbReference>
<evidence type="ECO:0000256" key="3">
    <source>
        <dbReference type="ARBA" id="ARBA00023186"/>
    </source>
</evidence>
<evidence type="ECO:0000313" key="9">
    <source>
        <dbReference type="Proteomes" id="UP000240739"/>
    </source>
</evidence>
<dbReference type="InterPro" id="IPR003495">
    <property type="entry name" value="CobW/HypB/UreG_nucleotide-bd"/>
</dbReference>
<feature type="region of interest" description="Disordered" evidence="6">
    <location>
        <begin position="325"/>
        <end position="345"/>
    </location>
</feature>
<feature type="region of interest" description="Disordered" evidence="6">
    <location>
        <begin position="206"/>
        <end position="227"/>
    </location>
</feature>
<keyword evidence="2" id="KW-0378">Hydrolase</keyword>